<dbReference type="GO" id="GO:0050660">
    <property type="term" value="F:flavin adenine dinucleotide binding"/>
    <property type="evidence" value="ECO:0007669"/>
    <property type="project" value="InterPro"/>
</dbReference>
<dbReference type="InterPro" id="IPR016169">
    <property type="entry name" value="FAD-bd_PCMH_sub2"/>
</dbReference>
<dbReference type="InterPro" id="IPR046342">
    <property type="entry name" value="CBS_dom_sf"/>
</dbReference>
<dbReference type="Pfam" id="PF00571">
    <property type="entry name" value="CBS"/>
    <property type="match status" value="2"/>
</dbReference>
<feature type="domain" description="CBS" evidence="8">
    <location>
        <begin position="275"/>
        <end position="332"/>
    </location>
</feature>
<evidence type="ECO:0000313" key="9">
    <source>
        <dbReference type="EMBL" id="RDB31567.1"/>
    </source>
</evidence>
<reference evidence="9 10" key="1">
    <citation type="submission" date="2018-07" db="EMBL/GenBank/DDBJ databases">
        <title>Comparative genomics of the Candidatus Parilichlamydiaceae reveals evidence of convergent evolution and genome reduction in the phylum Chlamydiae.</title>
        <authorList>
            <person name="Taylor-Brown A."/>
            <person name="Polkinghorne A."/>
        </authorList>
    </citation>
    <scope>NUCLEOTIDE SEQUENCE [LARGE SCALE GENOMIC DNA]</scope>
    <source>
        <strain evidence="9 10">Hat2</strain>
    </source>
</reference>
<comment type="subcellular location">
    <subcellularLocation>
        <location evidence="1">Cell membrane</location>
        <topology evidence="1">Multi-pass membrane protein</topology>
    </subcellularLocation>
</comment>
<dbReference type="FunFam" id="3.10.580.10:FF:000002">
    <property type="entry name" value="Magnesium/cobalt efflux protein CorC"/>
    <property type="match status" value="1"/>
</dbReference>
<dbReference type="RefSeq" id="WP_147267469.1">
    <property type="nucleotide sequence ID" value="NZ_QQBG01000011.1"/>
</dbReference>
<dbReference type="EMBL" id="QQBG01000011">
    <property type="protein sequence ID" value="RDB31567.1"/>
    <property type="molecule type" value="Genomic_DNA"/>
</dbReference>
<organism evidence="9 10">
    <name type="scientific">Candidatus Similichlamydia laticola</name>
    <dbReference type="NCBI Taxonomy" id="2170265"/>
    <lineage>
        <taxon>Bacteria</taxon>
        <taxon>Pseudomonadati</taxon>
        <taxon>Chlamydiota</taxon>
        <taxon>Chlamydiia</taxon>
        <taxon>Parachlamydiales</taxon>
        <taxon>Candidatus Parilichlamydiaceae</taxon>
        <taxon>Candidatus Similichlamydia</taxon>
    </lineage>
</organism>
<sequence length="428" mass="49050">MLSIKLTIGVLILALSCFVVSALGLDLARMYRYKVKSNLASLGCFFFYKHLLTRAFGSQVLPLRFNLLVSSQILRHLCNLSVGMYCIPKEPVWLCFFYIVLYILFLETFWEILPRWIAGASSLRIRQYFAFFSSLILSVLSPVSVFLTWLFLRKTHSSGDRLEDFRDKMRDVIHDVNETGLDDLTSRTLLRGVLRYQDRIVREIMVPRVKVVAISGQTSISDALSWWTEEGYTRTPIYQDSMDRIIGILMSRDLFDAFFASRKDPAILQAPVSSLGKKPFFIPETLSLGRMLQEFRIRQAHLAIVVDEYGGTSGVITIEDVLEELVGDISDEYDEEEEEEIVFCSDGSYCTDAKTSLYLVEEQLDIVIPRHSDYESLNGYVFFVTGGIPESGFRIHHDTFDIEILSSNERSVEKVKIHLHNQSDSKQK</sequence>
<protein>
    <submittedName>
        <fullName evidence="9">Magnesium and cobalt efflux protein CorC</fullName>
    </submittedName>
</protein>
<feature type="transmembrane region" description="Helical" evidence="7">
    <location>
        <begin position="92"/>
        <end position="110"/>
    </location>
</feature>
<dbReference type="InterPro" id="IPR044751">
    <property type="entry name" value="Ion_transp-like_CBS"/>
</dbReference>
<evidence type="ECO:0000256" key="4">
    <source>
        <dbReference type="ARBA" id="ARBA00022737"/>
    </source>
</evidence>
<dbReference type="PROSITE" id="PS51257">
    <property type="entry name" value="PROKAR_LIPOPROTEIN"/>
    <property type="match status" value="1"/>
</dbReference>
<evidence type="ECO:0000256" key="6">
    <source>
        <dbReference type="PROSITE-ProRule" id="PRU00703"/>
    </source>
</evidence>
<dbReference type="GO" id="GO:0005886">
    <property type="term" value="C:plasma membrane"/>
    <property type="evidence" value="ECO:0007669"/>
    <property type="project" value="UniProtKB-SubCell"/>
</dbReference>
<dbReference type="CDD" id="cd04590">
    <property type="entry name" value="CBS_pair_CorC_HlyC_assoc"/>
    <property type="match status" value="1"/>
</dbReference>
<evidence type="ECO:0000256" key="2">
    <source>
        <dbReference type="ARBA" id="ARBA00006337"/>
    </source>
</evidence>
<dbReference type="InterPro" id="IPR005170">
    <property type="entry name" value="Transptr-assoc_dom"/>
</dbReference>
<dbReference type="SUPFAM" id="SSF54631">
    <property type="entry name" value="CBS-domain pair"/>
    <property type="match status" value="1"/>
</dbReference>
<dbReference type="PROSITE" id="PS51371">
    <property type="entry name" value="CBS"/>
    <property type="match status" value="2"/>
</dbReference>
<keyword evidence="10" id="KW-1185">Reference proteome</keyword>
<keyword evidence="7" id="KW-1133">Transmembrane helix</keyword>
<dbReference type="InterPro" id="IPR036318">
    <property type="entry name" value="FAD-bd_PCMH-like_sf"/>
</dbReference>
<evidence type="ECO:0000313" key="10">
    <source>
        <dbReference type="Proteomes" id="UP000253816"/>
    </source>
</evidence>
<dbReference type="Proteomes" id="UP000253816">
    <property type="component" value="Unassembled WGS sequence"/>
</dbReference>
<keyword evidence="4" id="KW-0677">Repeat</keyword>
<accession>A0A369KF96</accession>
<dbReference type="InterPro" id="IPR000644">
    <property type="entry name" value="CBS_dom"/>
</dbReference>
<dbReference type="Gene3D" id="3.10.580.10">
    <property type="entry name" value="CBS-domain"/>
    <property type="match status" value="1"/>
</dbReference>
<keyword evidence="5 6" id="KW-0129">CBS domain</keyword>
<name>A0A369KF96_9BACT</name>
<feature type="transmembrane region" description="Helical" evidence="7">
    <location>
        <begin position="6"/>
        <end position="28"/>
    </location>
</feature>
<keyword evidence="7" id="KW-0812">Transmembrane</keyword>
<dbReference type="AlphaFoldDB" id="A0A369KF96"/>
<comment type="caution">
    <text evidence="9">The sequence shown here is derived from an EMBL/GenBank/DDBJ whole genome shotgun (WGS) entry which is preliminary data.</text>
</comment>
<dbReference type="PANTHER" id="PTHR22777">
    <property type="entry name" value="HEMOLYSIN-RELATED"/>
    <property type="match status" value="1"/>
</dbReference>
<dbReference type="SMART" id="SM01091">
    <property type="entry name" value="CorC_HlyC"/>
    <property type="match status" value="1"/>
</dbReference>
<dbReference type="Gene3D" id="3.30.465.10">
    <property type="match status" value="1"/>
</dbReference>
<evidence type="ECO:0000256" key="3">
    <source>
        <dbReference type="ARBA" id="ARBA00022475"/>
    </source>
</evidence>
<evidence type="ECO:0000256" key="7">
    <source>
        <dbReference type="SAM" id="Phobius"/>
    </source>
</evidence>
<feature type="transmembrane region" description="Helical" evidence="7">
    <location>
        <begin position="130"/>
        <end position="152"/>
    </location>
</feature>
<keyword evidence="3" id="KW-1003">Cell membrane</keyword>
<evidence type="ECO:0000256" key="5">
    <source>
        <dbReference type="ARBA" id="ARBA00023122"/>
    </source>
</evidence>
<proteinExistence type="inferred from homology"/>
<evidence type="ECO:0000259" key="8">
    <source>
        <dbReference type="PROSITE" id="PS51371"/>
    </source>
</evidence>
<dbReference type="PANTHER" id="PTHR22777:SF32">
    <property type="entry name" value="UPF0053 INNER MEMBRANE PROTEIN YFJD"/>
    <property type="match status" value="1"/>
</dbReference>
<dbReference type="SUPFAM" id="SSF56176">
    <property type="entry name" value="FAD-binding/transporter-associated domain-like"/>
    <property type="match status" value="1"/>
</dbReference>
<evidence type="ECO:0000256" key="1">
    <source>
        <dbReference type="ARBA" id="ARBA00004651"/>
    </source>
</evidence>
<comment type="similarity">
    <text evidence="2">Belongs to the UPF0053 family.</text>
</comment>
<dbReference type="OrthoDB" id="9798188at2"/>
<gene>
    <name evidence="9" type="ORF">HAT2_00326</name>
</gene>
<dbReference type="Pfam" id="PF03471">
    <property type="entry name" value="CorC_HlyC"/>
    <property type="match status" value="1"/>
</dbReference>
<keyword evidence="7" id="KW-0472">Membrane</keyword>
<feature type="domain" description="CBS" evidence="8">
    <location>
        <begin position="205"/>
        <end position="265"/>
    </location>
</feature>